<dbReference type="STRING" id="1314783.A0A165LEU3"/>
<evidence type="ECO:0008006" key="4">
    <source>
        <dbReference type="Google" id="ProtNLM"/>
    </source>
</evidence>
<evidence type="ECO:0000313" key="3">
    <source>
        <dbReference type="Proteomes" id="UP000076727"/>
    </source>
</evidence>
<name>A0A165LEU3_9APHY</name>
<proteinExistence type="predicted"/>
<protein>
    <recommendedName>
        <fullName evidence="4">DUF1308 domain-containing protein</fullName>
    </recommendedName>
</protein>
<dbReference type="PANTHER" id="PTHR13379:SF0">
    <property type="entry name" value="UPF0415 PROTEIN C7ORF25"/>
    <property type="match status" value="1"/>
</dbReference>
<dbReference type="AlphaFoldDB" id="A0A165LEU3"/>
<sequence length="615" mass="67361">MHPELYQLRDQLRAILRDVADFGPTISKPPVLDSSFHTAQHDKDKTEDAASHESVPGLRLLRDAVKRDADVLEKFLADPGNAYLPPLSTNAPYLIAVWNEVLLAPPPIVCIWQTFYDSVHPALHQRGPRKSPGIKVDVVAENGHRWIRVNTVKNSRILAEFREFDSYLTDSESDCDSSHSSSPDHSPSAAPIEIDNSLLRMGHTLITAAQQNPVPGTSPPKLPAITLRLTRLNPSPTDPREHDPRIGQTIDALRDMGIDVQLGERDITTIPQSVPQRRAPPRLELTSKVNLDLSILIALVSDITHASLPRSVEEAEARFVPSPSYVAWKRERTGTPTDGDAAEGSVKHSRALASQALQERGRGLLQDMRDRLTSITGQSPPDLENVEFWTTPEARDRCLRIVLSKIGGAGEQRRARALFASFVEQSMGAEQVEEAYWRGSRYPKGYIPLFPIRVFASDEPPAELDTVSLDGRSEFSRQLAYTCRAILSEGSASAQPSTLPPLPGEDGDEEDVEPIPRAATTRANPRLTAHTVRSLLWGAARGWTTMTANRASVKAILREVKTRGHAAGVGMTASSDEVGETNDHKGGTEKAAIWVVDPRSLAESMRSDLSSTGGA</sequence>
<feature type="compositionally biased region" description="Basic and acidic residues" evidence="1">
    <location>
        <begin position="39"/>
        <end position="51"/>
    </location>
</feature>
<organism evidence="2 3">
    <name type="scientific">Daedalea quercina L-15889</name>
    <dbReference type="NCBI Taxonomy" id="1314783"/>
    <lineage>
        <taxon>Eukaryota</taxon>
        <taxon>Fungi</taxon>
        <taxon>Dikarya</taxon>
        <taxon>Basidiomycota</taxon>
        <taxon>Agaricomycotina</taxon>
        <taxon>Agaricomycetes</taxon>
        <taxon>Polyporales</taxon>
        <taxon>Fomitopsis</taxon>
    </lineage>
</organism>
<dbReference type="PANTHER" id="PTHR13379">
    <property type="entry name" value="UNCHARACTERIZED DUF1308"/>
    <property type="match status" value="1"/>
</dbReference>
<keyword evidence="3" id="KW-1185">Reference proteome</keyword>
<feature type="region of interest" description="Disordered" evidence="1">
    <location>
        <begin position="31"/>
        <end position="53"/>
    </location>
</feature>
<feature type="region of interest" description="Disordered" evidence="1">
    <location>
        <begin position="172"/>
        <end position="191"/>
    </location>
</feature>
<dbReference type="OrthoDB" id="14527at2759"/>
<dbReference type="EMBL" id="KV429132">
    <property type="protein sequence ID" value="KZT64323.1"/>
    <property type="molecule type" value="Genomic_DNA"/>
</dbReference>
<dbReference type="Proteomes" id="UP000076727">
    <property type="component" value="Unassembled WGS sequence"/>
</dbReference>
<gene>
    <name evidence="2" type="ORF">DAEQUDRAFT_678767</name>
</gene>
<evidence type="ECO:0000313" key="2">
    <source>
        <dbReference type="EMBL" id="KZT64323.1"/>
    </source>
</evidence>
<feature type="region of interest" description="Disordered" evidence="1">
    <location>
        <begin position="491"/>
        <end position="511"/>
    </location>
</feature>
<evidence type="ECO:0000256" key="1">
    <source>
        <dbReference type="SAM" id="MobiDB-lite"/>
    </source>
</evidence>
<reference evidence="2 3" key="1">
    <citation type="journal article" date="2016" name="Mol. Biol. Evol.">
        <title>Comparative Genomics of Early-Diverging Mushroom-Forming Fungi Provides Insights into the Origins of Lignocellulose Decay Capabilities.</title>
        <authorList>
            <person name="Nagy L.G."/>
            <person name="Riley R."/>
            <person name="Tritt A."/>
            <person name="Adam C."/>
            <person name="Daum C."/>
            <person name="Floudas D."/>
            <person name="Sun H."/>
            <person name="Yadav J.S."/>
            <person name="Pangilinan J."/>
            <person name="Larsson K.H."/>
            <person name="Matsuura K."/>
            <person name="Barry K."/>
            <person name="Labutti K."/>
            <person name="Kuo R."/>
            <person name="Ohm R.A."/>
            <person name="Bhattacharya S.S."/>
            <person name="Shirouzu T."/>
            <person name="Yoshinaga Y."/>
            <person name="Martin F.M."/>
            <person name="Grigoriev I.V."/>
            <person name="Hibbett D.S."/>
        </authorList>
    </citation>
    <scope>NUCLEOTIDE SEQUENCE [LARGE SCALE GENOMIC DNA]</scope>
    <source>
        <strain evidence="2 3">L-15889</strain>
    </source>
</reference>
<feature type="compositionally biased region" description="Low complexity" evidence="1">
    <location>
        <begin position="178"/>
        <end position="188"/>
    </location>
</feature>
<accession>A0A165LEU3</accession>